<dbReference type="EC" id="3.2.1.-" evidence="4"/>
<dbReference type="AlphaFoldDB" id="D4YNI2"/>
<dbReference type="InterPro" id="IPR052196">
    <property type="entry name" value="Bact_Kbp"/>
</dbReference>
<dbReference type="eggNOG" id="ENOG5034CI6">
    <property type="taxonomic scope" value="Bacteria"/>
</dbReference>
<evidence type="ECO:0000259" key="3">
    <source>
        <dbReference type="PROSITE" id="PS51782"/>
    </source>
</evidence>
<name>D4YNI2_9MICO</name>
<feature type="region of interest" description="Disordered" evidence="1">
    <location>
        <begin position="111"/>
        <end position="201"/>
    </location>
</feature>
<dbReference type="RefSeq" id="WP_005884502.1">
    <property type="nucleotide sequence ID" value="NZ_ADNU01000043.1"/>
</dbReference>
<keyword evidence="2" id="KW-0472">Membrane</keyword>
<evidence type="ECO:0000256" key="1">
    <source>
        <dbReference type="SAM" id="MobiDB-lite"/>
    </source>
</evidence>
<evidence type="ECO:0000313" key="4">
    <source>
        <dbReference type="EMBL" id="EFG47228.1"/>
    </source>
</evidence>
<gene>
    <name evidence="4" type="primary">lytE</name>
    <name evidence="4" type="ORF">HMPREF0183_1492</name>
</gene>
<accession>D4YNI2</accession>
<dbReference type="InterPro" id="IPR036779">
    <property type="entry name" value="LysM_dom_sf"/>
</dbReference>
<organism evidence="4 5">
    <name type="scientific">Brevibacterium mcbrellneri ATCC 49030</name>
    <dbReference type="NCBI Taxonomy" id="585530"/>
    <lineage>
        <taxon>Bacteria</taxon>
        <taxon>Bacillati</taxon>
        <taxon>Actinomycetota</taxon>
        <taxon>Actinomycetes</taxon>
        <taxon>Micrococcales</taxon>
        <taxon>Brevibacteriaceae</taxon>
        <taxon>Brevibacterium</taxon>
    </lineage>
</organism>
<dbReference type="PROSITE" id="PS51782">
    <property type="entry name" value="LYSM"/>
    <property type="match status" value="1"/>
</dbReference>
<dbReference type="PANTHER" id="PTHR34700:SF4">
    <property type="entry name" value="PHAGE-LIKE ELEMENT PBSX PROTEIN XKDP"/>
    <property type="match status" value="1"/>
</dbReference>
<dbReference type="InterPro" id="IPR018392">
    <property type="entry name" value="LysM"/>
</dbReference>
<dbReference type="EMBL" id="ADNU01000043">
    <property type="protein sequence ID" value="EFG47228.1"/>
    <property type="molecule type" value="Genomic_DNA"/>
</dbReference>
<evidence type="ECO:0000313" key="5">
    <source>
        <dbReference type="Proteomes" id="UP000005714"/>
    </source>
</evidence>
<dbReference type="Pfam" id="PF01476">
    <property type="entry name" value="LysM"/>
    <property type="match status" value="1"/>
</dbReference>
<protein>
    <submittedName>
        <fullName evidence="4">LysM domain protein</fullName>
        <ecNumber evidence="4">3.2.1.-</ecNumber>
    </submittedName>
</protein>
<keyword evidence="5" id="KW-1185">Reference proteome</keyword>
<dbReference type="CDD" id="cd00118">
    <property type="entry name" value="LysM"/>
    <property type="match status" value="1"/>
</dbReference>
<dbReference type="GO" id="GO:0016798">
    <property type="term" value="F:hydrolase activity, acting on glycosyl bonds"/>
    <property type="evidence" value="ECO:0007669"/>
    <property type="project" value="UniProtKB-KW"/>
</dbReference>
<feature type="transmembrane region" description="Helical" evidence="2">
    <location>
        <begin position="39"/>
        <end position="67"/>
    </location>
</feature>
<sequence>MFHRIIGVSVAHATLCFMAVVWNHKALEAIHSGDLSMTLIAICVCLGIAAGIRLQLAILAVFTAWCVRRFAPHRGQGLSQLAVWLAPTHFKKGIAVAVGLVIASASHATAAPMWPTSSPSSPALKAPEPATPSPIWPTSTLPSPHVETPGPALPSPTWPTTNSERPRETAPPAPSPSPTSESPPKKKTAPKEKRTYTVRKGDSLWKIAQKMNVDPDALFNANRKTIGKNPNLIFPGQELNVP</sequence>
<dbReference type="STRING" id="585530.HMPREF0183_1492"/>
<keyword evidence="4" id="KW-0378">Hydrolase</keyword>
<reference evidence="4 5" key="1">
    <citation type="submission" date="2010-04" db="EMBL/GenBank/DDBJ databases">
        <authorList>
            <person name="Qin X."/>
            <person name="Bachman B."/>
            <person name="Battles P."/>
            <person name="Bell A."/>
            <person name="Bess C."/>
            <person name="Bickham C."/>
            <person name="Chaboub L."/>
            <person name="Chen D."/>
            <person name="Coyle M."/>
            <person name="Deiros D.R."/>
            <person name="Dinh H."/>
            <person name="Forbes L."/>
            <person name="Fowler G."/>
            <person name="Francisco L."/>
            <person name="Fu Q."/>
            <person name="Gubbala S."/>
            <person name="Hale W."/>
            <person name="Han Y."/>
            <person name="Hemphill L."/>
            <person name="Highlander S.K."/>
            <person name="Hirani K."/>
            <person name="Hogues M."/>
            <person name="Jackson L."/>
            <person name="Jakkamsetti A."/>
            <person name="Javaid M."/>
            <person name="Jiang H."/>
            <person name="Korchina V."/>
            <person name="Kovar C."/>
            <person name="Lara F."/>
            <person name="Lee S."/>
            <person name="Mata R."/>
            <person name="Mathew T."/>
            <person name="Moen C."/>
            <person name="Morales K."/>
            <person name="Munidasa M."/>
            <person name="Nazareth L."/>
            <person name="Ngo R."/>
            <person name="Nguyen L."/>
            <person name="Okwuonu G."/>
            <person name="Ongeri F."/>
            <person name="Patil S."/>
            <person name="Petrosino J."/>
            <person name="Pham C."/>
            <person name="Pham P."/>
            <person name="Pu L.-L."/>
            <person name="Puazo M."/>
            <person name="Raj R."/>
            <person name="Reid J."/>
            <person name="Rouhana J."/>
            <person name="Saada N."/>
            <person name="Shang Y."/>
            <person name="Simmons D."/>
            <person name="Thornton R."/>
            <person name="Warren J."/>
            <person name="Weissenberger G."/>
            <person name="Zhang J."/>
            <person name="Zhang L."/>
            <person name="Zhou C."/>
            <person name="Zhu D."/>
            <person name="Muzny D."/>
            <person name="Worley K."/>
            <person name="Gibbs R."/>
        </authorList>
    </citation>
    <scope>NUCLEOTIDE SEQUENCE [LARGE SCALE GENOMIC DNA]</scope>
    <source>
        <strain evidence="4 5">ATCC 49030</strain>
    </source>
</reference>
<keyword evidence="4" id="KW-0326">Glycosidase</keyword>
<evidence type="ECO:0000256" key="2">
    <source>
        <dbReference type="SAM" id="Phobius"/>
    </source>
</evidence>
<dbReference type="SUPFAM" id="SSF54106">
    <property type="entry name" value="LysM domain"/>
    <property type="match status" value="1"/>
</dbReference>
<dbReference type="PANTHER" id="PTHR34700">
    <property type="entry name" value="POTASSIUM BINDING PROTEIN KBP"/>
    <property type="match status" value="1"/>
</dbReference>
<dbReference type="SMART" id="SM00257">
    <property type="entry name" value="LysM"/>
    <property type="match status" value="1"/>
</dbReference>
<dbReference type="Gene3D" id="3.10.350.10">
    <property type="entry name" value="LysM domain"/>
    <property type="match status" value="1"/>
</dbReference>
<keyword evidence="2" id="KW-1133">Transmembrane helix</keyword>
<feature type="compositionally biased region" description="Basic and acidic residues" evidence="1">
    <location>
        <begin position="189"/>
        <end position="201"/>
    </location>
</feature>
<proteinExistence type="predicted"/>
<feature type="domain" description="LysM" evidence="3">
    <location>
        <begin position="194"/>
        <end position="241"/>
    </location>
</feature>
<keyword evidence="2" id="KW-0812">Transmembrane</keyword>
<dbReference type="Proteomes" id="UP000005714">
    <property type="component" value="Unassembled WGS sequence"/>
</dbReference>
<comment type="caution">
    <text evidence="4">The sequence shown here is derived from an EMBL/GenBank/DDBJ whole genome shotgun (WGS) entry which is preliminary data.</text>
</comment>